<organism evidence="2 3">
    <name type="scientific">Chromatium okenii</name>
    <dbReference type="NCBI Taxonomy" id="61644"/>
    <lineage>
        <taxon>Bacteria</taxon>
        <taxon>Pseudomonadati</taxon>
        <taxon>Pseudomonadota</taxon>
        <taxon>Gammaproteobacteria</taxon>
        <taxon>Chromatiales</taxon>
        <taxon>Chromatiaceae</taxon>
        <taxon>Chromatium</taxon>
    </lineage>
</organism>
<name>A0A2S7XMR4_9GAMM</name>
<protein>
    <submittedName>
        <fullName evidence="2">Uncharacterized protein</fullName>
    </submittedName>
</protein>
<gene>
    <name evidence="2" type="ORF">CXB77_11845</name>
</gene>
<keyword evidence="1" id="KW-0472">Membrane</keyword>
<feature type="transmembrane region" description="Helical" evidence="1">
    <location>
        <begin position="21"/>
        <end position="40"/>
    </location>
</feature>
<accession>A0A2S7XMR4</accession>
<reference evidence="2 3" key="1">
    <citation type="submission" date="2018-01" db="EMBL/GenBank/DDBJ databases">
        <title>The complete genome sequence of Chromatium okenii LaCa, a purple sulfur bacterium with a turbulent life.</title>
        <authorList>
            <person name="Luedin S.M."/>
            <person name="Liechti N."/>
            <person name="Storelli N."/>
            <person name="Danza F."/>
            <person name="Wittwer M."/>
            <person name="Pothier J.F."/>
            <person name="Tonolla M.A."/>
        </authorList>
    </citation>
    <scope>NUCLEOTIDE SEQUENCE [LARGE SCALE GENOMIC DNA]</scope>
    <source>
        <strain evidence="2 3">LaCa</strain>
    </source>
</reference>
<keyword evidence="1" id="KW-1133">Transmembrane helix</keyword>
<evidence type="ECO:0000256" key="1">
    <source>
        <dbReference type="SAM" id="Phobius"/>
    </source>
</evidence>
<keyword evidence="1" id="KW-0812">Transmembrane</keyword>
<proteinExistence type="predicted"/>
<evidence type="ECO:0000313" key="2">
    <source>
        <dbReference type="EMBL" id="PQJ95029.1"/>
    </source>
</evidence>
<sequence>MELIHGMERYREGRYDIAVPYPKTGGALVMSVIAPIIDRVQTEVRYTLALLMALTLLALLVAQIGSRHLALLLQRLVISARALPVAIRDQISWIAPPKFFC</sequence>
<dbReference type="Proteomes" id="UP000239936">
    <property type="component" value="Unassembled WGS sequence"/>
</dbReference>
<comment type="caution">
    <text evidence="2">The sequence shown here is derived from an EMBL/GenBank/DDBJ whole genome shotgun (WGS) entry which is preliminary data.</text>
</comment>
<dbReference type="EMBL" id="PPGH01000037">
    <property type="protein sequence ID" value="PQJ95029.1"/>
    <property type="molecule type" value="Genomic_DNA"/>
</dbReference>
<evidence type="ECO:0000313" key="3">
    <source>
        <dbReference type="Proteomes" id="UP000239936"/>
    </source>
</evidence>
<dbReference type="AlphaFoldDB" id="A0A2S7XMR4"/>
<keyword evidence="3" id="KW-1185">Reference proteome</keyword>
<feature type="transmembrane region" description="Helical" evidence="1">
    <location>
        <begin position="46"/>
        <end position="65"/>
    </location>
</feature>